<name>A0AAV0LFQ2_9ROSI</name>
<dbReference type="Proteomes" id="UP001154282">
    <property type="component" value="Unassembled WGS sequence"/>
</dbReference>
<gene>
    <name evidence="12" type="ORF">LITE_LOCUS23759</name>
</gene>
<keyword evidence="4 10" id="KW-0732">Signal</keyword>
<keyword evidence="7" id="KW-0472">Membrane</keyword>
<proteinExistence type="predicted"/>
<dbReference type="Pfam" id="PF08263">
    <property type="entry name" value="LRRNT_2"/>
    <property type="match status" value="1"/>
</dbReference>
<accession>A0AAV0LFQ2</accession>
<keyword evidence="6" id="KW-1133">Transmembrane helix</keyword>
<dbReference type="GO" id="GO:0016020">
    <property type="term" value="C:membrane"/>
    <property type="evidence" value="ECO:0007669"/>
    <property type="project" value="UniProtKB-SubCell"/>
</dbReference>
<evidence type="ECO:0000256" key="10">
    <source>
        <dbReference type="SAM" id="SignalP"/>
    </source>
</evidence>
<dbReference type="InterPro" id="IPR013210">
    <property type="entry name" value="LRR_N_plant-typ"/>
</dbReference>
<keyword evidence="2" id="KW-0433">Leucine-rich repeat</keyword>
<keyword evidence="9" id="KW-0325">Glycoprotein</keyword>
<evidence type="ECO:0000256" key="6">
    <source>
        <dbReference type="ARBA" id="ARBA00022989"/>
    </source>
</evidence>
<evidence type="ECO:0000313" key="13">
    <source>
        <dbReference type="Proteomes" id="UP001154282"/>
    </source>
</evidence>
<protein>
    <recommendedName>
        <fullName evidence="11">Leucine-rich repeat-containing N-terminal plant-type domain-containing protein</fullName>
    </recommendedName>
</protein>
<dbReference type="EMBL" id="CAMGYJ010000006">
    <property type="protein sequence ID" value="CAI0433235.1"/>
    <property type="molecule type" value="Genomic_DNA"/>
</dbReference>
<sequence length="285" mass="31752">MTIVAAFLFCMCFCLVVSCEGCSLDERETFLKFKGDLEDPSSFLSSWVGQKDCCTWFGVVCDKFTDHVTELHLGWPSSWHDSMFSGKLNPSLLQLKNCCIVANCQNSLHGVVYPDIHFANLKKLACFYASGNHMVLKVKPDWDPSKLLQVLDLESCFDCLEGPNRDAISRINGSINEPAIQINPFKPRKSHILQLLELVVHNLGGKIPSRTQLLSFDSFSFTGNQQLCRPPLNADCSNDSSRVLGLMDGEGNDEEHELHWFSGSIALDFVGGFCSVVALFAFNRP</sequence>
<evidence type="ECO:0000259" key="11">
    <source>
        <dbReference type="Pfam" id="PF08263"/>
    </source>
</evidence>
<evidence type="ECO:0000256" key="8">
    <source>
        <dbReference type="ARBA" id="ARBA00023170"/>
    </source>
</evidence>
<comment type="subcellular location">
    <subcellularLocation>
        <location evidence="1">Membrane</location>
        <topology evidence="1">Single-pass type I membrane protein</topology>
    </subcellularLocation>
</comment>
<feature type="domain" description="Leucine-rich repeat-containing N-terminal plant-type" evidence="11">
    <location>
        <begin position="25"/>
        <end position="62"/>
    </location>
</feature>
<dbReference type="SUPFAM" id="SSF52058">
    <property type="entry name" value="L domain-like"/>
    <property type="match status" value="1"/>
</dbReference>
<evidence type="ECO:0000256" key="7">
    <source>
        <dbReference type="ARBA" id="ARBA00023136"/>
    </source>
</evidence>
<dbReference type="AlphaFoldDB" id="A0AAV0LFQ2"/>
<keyword evidence="3" id="KW-0812">Transmembrane</keyword>
<keyword evidence="13" id="KW-1185">Reference proteome</keyword>
<dbReference type="PANTHER" id="PTHR48063">
    <property type="entry name" value="LRR RECEPTOR-LIKE KINASE"/>
    <property type="match status" value="1"/>
</dbReference>
<evidence type="ECO:0000256" key="3">
    <source>
        <dbReference type="ARBA" id="ARBA00022692"/>
    </source>
</evidence>
<evidence type="ECO:0000256" key="1">
    <source>
        <dbReference type="ARBA" id="ARBA00004479"/>
    </source>
</evidence>
<dbReference type="Gene3D" id="3.80.10.10">
    <property type="entry name" value="Ribonuclease Inhibitor"/>
    <property type="match status" value="2"/>
</dbReference>
<feature type="signal peptide" evidence="10">
    <location>
        <begin position="1"/>
        <end position="21"/>
    </location>
</feature>
<dbReference type="InterPro" id="IPR046956">
    <property type="entry name" value="RLP23-like"/>
</dbReference>
<dbReference type="PANTHER" id="PTHR48063:SF98">
    <property type="entry name" value="LRR RECEPTOR-LIKE SERINE_THREONINE-PROTEIN KINASE FLS2"/>
    <property type="match status" value="1"/>
</dbReference>
<keyword evidence="8" id="KW-0675">Receptor</keyword>
<dbReference type="InterPro" id="IPR032675">
    <property type="entry name" value="LRR_dom_sf"/>
</dbReference>
<evidence type="ECO:0000256" key="2">
    <source>
        <dbReference type="ARBA" id="ARBA00022614"/>
    </source>
</evidence>
<feature type="chain" id="PRO_5043931113" description="Leucine-rich repeat-containing N-terminal plant-type domain-containing protein" evidence="10">
    <location>
        <begin position="22"/>
        <end position="285"/>
    </location>
</feature>
<evidence type="ECO:0000313" key="12">
    <source>
        <dbReference type="EMBL" id="CAI0433235.1"/>
    </source>
</evidence>
<evidence type="ECO:0000256" key="5">
    <source>
        <dbReference type="ARBA" id="ARBA00022737"/>
    </source>
</evidence>
<evidence type="ECO:0000256" key="9">
    <source>
        <dbReference type="ARBA" id="ARBA00023180"/>
    </source>
</evidence>
<comment type="caution">
    <text evidence="12">The sequence shown here is derived from an EMBL/GenBank/DDBJ whole genome shotgun (WGS) entry which is preliminary data.</text>
</comment>
<keyword evidence="5" id="KW-0677">Repeat</keyword>
<evidence type="ECO:0000256" key="4">
    <source>
        <dbReference type="ARBA" id="ARBA00022729"/>
    </source>
</evidence>
<reference evidence="12" key="1">
    <citation type="submission" date="2022-08" db="EMBL/GenBank/DDBJ databases">
        <authorList>
            <person name="Gutierrez-Valencia J."/>
        </authorList>
    </citation>
    <scope>NUCLEOTIDE SEQUENCE</scope>
</reference>
<organism evidence="12 13">
    <name type="scientific">Linum tenue</name>
    <dbReference type="NCBI Taxonomy" id="586396"/>
    <lineage>
        <taxon>Eukaryota</taxon>
        <taxon>Viridiplantae</taxon>
        <taxon>Streptophyta</taxon>
        <taxon>Embryophyta</taxon>
        <taxon>Tracheophyta</taxon>
        <taxon>Spermatophyta</taxon>
        <taxon>Magnoliopsida</taxon>
        <taxon>eudicotyledons</taxon>
        <taxon>Gunneridae</taxon>
        <taxon>Pentapetalae</taxon>
        <taxon>rosids</taxon>
        <taxon>fabids</taxon>
        <taxon>Malpighiales</taxon>
        <taxon>Linaceae</taxon>
        <taxon>Linum</taxon>
    </lineage>
</organism>